<evidence type="ECO:0000259" key="2">
    <source>
        <dbReference type="Pfam" id="PF07883"/>
    </source>
</evidence>
<dbReference type="EMBL" id="JADKCH010000003">
    <property type="protein sequence ID" value="MBK8572044.1"/>
    <property type="molecule type" value="Genomic_DNA"/>
</dbReference>
<dbReference type="GO" id="GO:0046872">
    <property type="term" value="F:metal ion binding"/>
    <property type="evidence" value="ECO:0007669"/>
    <property type="project" value="UniProtKB-KW"/>
</dbReference>
<feature type="domain" description="Cupin type-2" evidence="2">
    <location>
        <begin position="42"/>
        <end position="108"/>
    </location>
</feature>
<dbReference type="InterPro" id="IPR051610">
    <property type="entry name" value="GPI/OXD"/>
</dbReference>
<dbReference type="PANTHER" id="PTHR35848">
    <property type="entry name" value="OXALATE-BINDING PROTEIN"/>
    <property type="match status" value="1"/>
</dbReference>
<proteinExistence type="predicted"/>
<evidence type="ECO:0000256" key="1">
    <source>
        <dbReference type="ARBA" id="ARBA00022723"/>
    </source>
</evidence>
<dbReference type="Gene3D" id="2.60.120.10">
    <property type="entry name" value="Jelly Rolls"/>
    <property type="match status" value="1"/>
</dbReference>
<gene>
    <name evidence="3" type="ORF">IPN91_05225</name>
</gene>
<evidence type="ECO:0000313" key="3">
    <source>
        <dbReference type="EMBL" id="MBK8572044.1"/>
    </source>
</evidence>
<dbReference type="PANTHER" id="PTHR35848:SF6">
    <property type="entry name" value="CUPIN TYPE-2 DOMAIN-CONTAINING PROTEIN"/>
    <property type="match status" value="1"/>
</dbReference>
<keyword evidence="1" id="KW-0479">Metal-binding</keyword>
<dbReference type="AlphaFoldDB" id="A0A936K5Q4"/>
<sequence>MIRRLSELPVEAKADIRGGEGRALDVSLLKLGDMAGVLSLGRITLEPGASIGEHAHPNTEDLYLIVEGRGMGLLNGERFPVGPGDLFLVKAGGSHGLINDSDDPLTFIGLLTQSEEGA</sequence>
<dbReference type="InterPro" id="IPR013096">
    <property type="entry name" value="Cupin_2"/>
</dbReference>
<dbReference type="SUPFAM" id="SSF51182">
    <property type="entry name" value="RmlC-like cupins"/>
    <property type="match status" value="1"/>
</dbReference>
<organism evidence="3 4">
    <name type="scientific">Candidatus Geothrix odensensis</name>
    <dbReference type="NCBI Taxonomy" id="2954440"/>
    <lineage>
        <taxon>Bacteria</taxon>
        <taxon>Pseudomonadati</taxon>
        <taxon>Acidobacteriota</taxon>
        <taxon>Holophagae</taxon>
        <taxon>Holophagales</taxon>
        <taxon>Holophagaceae</taxon>
        <taxon>Geothrix</taxon>
    </lineage>
</organism>
<comment type="caution">
    <text evidence="3">The sequence shown here is derived from an EMBL/GenBank/DDBJ whole genome shotgun (WGS) entry which is preliminary data.</text>
</comment>
<dbReference type="InterPro" id="IPR011051">
    <property type="entry name" value="RmlC_Cupin_sf"/>
</dbReference>
<accession>A0A936K5Q4</accession>
<reference evidence="3 4" key="1">
    <citation type="submission" date="2020-10" db="EMBL/GenBank/DDBJ databases">
        <title>Connecting structure to function with the recovery of over 1000 high-quality activated sludge metagenome-assembled genomes encoding full-length rRNA genes using long-read sequencing.</title>
        <authorList>
            <person name="Singleton C.M."/>
            <person name="Petriglieri F."/>
            <person name="Kristensen J.M."/>
            <person name="Kirkegaard R.H."/>
            <person name="Michaelsen T.Y."/>
            <person name="Andersen M.H."/>
            <person name="Karst S.M."/>
            <person name="Dueholm M.S."/>
            <person name="Nielsen P.H."/>
            <person name="Albertsen M."/>
        </authorList>
    </citation>
    <scope>NUCLEOTIDE SEQUENCE [LARGE SCALE GENOMIC DNA]</scope>
    <source>
        <strain evidence="3">OdNE_18-Q3-R46-58_MAXAC.008</strain>
    </source>
</reference>
<protein>
    <submittedName>
        <fullName evidence="3">Cupin domain-containing protein</fullName>
    </submittedName>
</protein>
<evidence type="ECO:0000313" key="4">
    <source>
        <dbReference type="Proteomes" id="UP000709959"/>
    </source>
</evidence>
<name>A0A936K5Q4_9BACT</name>
<dbReference type="Proteomes" id="UP000709959">
    <property type="component" value="Unassembled WGS sequence"/>
</dbReference>
<dbReference type="InterPro" id="IPR014710">
    <property type="entry name" value="RmlC-like_jellyroll"/>
</dbReference>
<dbReference type="Pfam" id="PF07883">
    <property type="entry name" value="Cupin_2"/>
    <property type="match status" value="1"/>
</dbReference>